<evidence type="ECO:0000313" key="1">
    <source>
        <dbReference type="EMBL" id="WAQ95500.1"/>
    </source>
</evidence>
<sequence>MSALAEVFFKAGCKVILAGRNLAQLNDVMEGLKTRHSKSPSDLAILTVDLCDLQSLEDGRNWI</sequence>
<organism evidence="1 2">
    <name type="scientific">Mya arenaria</name>
    <name type="common">Soft-shell clam</name>
    <dbReference type="NCBI Taxonomy" id="6604"/>
    <lineage>
        <taxon>Eukaryota</taxon>
        <taxon>Metazoa</taxon>
        <taxon>Spiralia</taxon>
        <taxon>Lophotrochozoa</taxon>
        <taxon>Mollusca</taxon>
        <taxon>Bivalvia</taxon>
        <taxon>Autobranchia</taxon>
        <taxon>Heteroconchia</taxon>
        <taxon>Euheterodonta</taxon>
        <taxon>Imparidentia</taxon>
        <taxon>Neoheterodontei</taxon>
        <taxon>Myida</taxon>
        <taxon>Myoidea</taxon>
        <taxon>Myidae</taxon>
        <taxon>Mya</taxon>
    </lineage>
</organism>
<dbReference type="SUPFAM" id="SSF51735">
    <property type="entry name" value="NAD(P)-binding Rossmann-fold domains"/>
    <property type="match status" value="1"/>
</dbReference>
<dbReference type="Proteomes" id="UP001164746">
    <property type="component" value="Chromosome 2"/>
</dbReference>
<name>A0ABY7DGN9_MYAAR</name>
<dbReference type="EMBL" id="CP111013">
    <property type="protein sequence ID" value="WAQ95500.1"/>
    <property type="molecule type" value="Genomic_DNA"/>
</dbReference>
<dbReference type="InterPro" id="IPR036291">
    <property type="entry name" value="NAD(P)-bd_dom_sf"/>
</dbReference>
<dbReference type="Gene3D" id="3.40.50.720">
    <property type="entry name" value="NAD(P)-binding Rossmann-like Domain"/>
    <property type="match status" value="1"/>
</dbReference>
<accession>A0ABY7DGN9</accession>
<gene>
    <name evidence="1" type="ORF">MAR_028190</name>
</gene>
<proteinExistence type="predicted"/>
<evidence type="ECO:0000313" key="2">
    <source>
        <dbReference type="Proteomes" id="UP001164746"/>
    </source>
</evidence>
<keyword evidence="2" id="KW-1185">Reference proteome</keyword>
<reference evidence="1" key="1">
    <citation type="submission" date="2022-11" db="EMBL/GenBank/DDBJ databases">
        <title>Centuries of genome instability and evolution in soft-shell clam transmissible cancer (bioRxiv).</title>
        <authorList>
            <person name="Hart S.F.M."/>
            <person name="Yonemitsu M.A."/>
            <person name="Giersch R.M."/>
            <person name="Beal B.F."/>
            <person name="Arriagada G."/>
            <person name="Davis B.W."/>
            <person name="Ostrander E.A."/>
            <person name="Goff S.P."/>
            <person name="Metzger M.J."/>
        </authorList>
    </citation>
    <scope>NUCLEOTIDE SEQUENCE</scope>
    <source>
        <strain evidence="1">MELC-2E11</strain>
        <tissue evidence="1">Siphon/mantle</tissue>
    </source>
</reference>
<protein>
    <submittedName>
        <fullName evidence="1">Uncharacterized protein</fullName>
    </submittedName>
</protein>